<reference evidence="3 4" key="1">
    <citation type="submission" date="2023-10" db="EMBL/GenBank/DDBJ databases">
        <title>Comparative genomics analysis reveals potential genetic determinants of host preference in Cryptosporidium xiaoi.</title>
        <authorList>
            <person name="Xiao L."/>
            <person name="Li J."/>
        </authorList>
    </citation>
    <scope>NUCLEOTIDE SEQUENCE [LARGE SCALE GENOMIC DNA]</scope>
    <source>
        <strain evidence="3 4">52996</strain>
    </source>
</reference>
<keyword evidence="4" id="KW-1185">Reference proteome</keyword>
<comment type="function">
    <text evidence="1">Essential component of the TIM23 complex, a complex that mediates the translocation of transit peptide-containing proteins across the mitochondrial inner membrane.</text>
</comment>
<dbReference type="EMBL" id="JAWDEY010000005">
    <property type="protein sequence ID" value="KAK6590620.1"/>
    <property type="molecule type" value="Genomic_DNA"/>
</dbReference>
<dbReference type="PROSITE" id="PS50969">
    <property type="entry name" value="FCP1"/>
    <property type="match status" value="1"/>
</dbReference>
<dbReference type="InterPro" id="IPR050365">
    <property type="entry name" value="TIM50"/>
</dbReference>
<keyword evidence="1" id="KW-0809">Transit peptide</keyword>
<evidence type="ECO:0000313" key="4">
    <source>
        <dbReference type="Proteomes" id="UP001311799"/>
    </source>
</evidence>
<keyword evidence="1" id="KW-0811">Translocation</keyword>
<dbReference type="GO" id="GO:0005744">
    <property type="term" value="C:TIM23 mitochondrial import inner membrane translocase complex"/>
    <property type="evidence" value="ECO:0007669"/>
    <property type="project" value="UniProtKB-UniRule"/>
</dbReference>
<keyword evidence="1" id="KW-0813">Transport</keyword>
<gene>
    <name evidence="3" type="ORF">RS030_142133</name>
</gene>
<dbReference type="PANTHER" id="PTHR12210">
    <property type="entry name" value="DULLARD PROTEIN PHOSPHATASE"/>
    <property type="match status" value="1"/>
</dbReference>
<dbReference type="InterPro" id="IPR036412">
    <property type="entry name" value="HAD-like_sf"/>
</dbReference>
<evidence type="ECO:0000313" key="3">
    <source>
        <dbReference type="EMBL" id="KAK6590620.1"/>
    </source>
</evidence>
<proteinExistence type="inferred from homology"/>
<dbReference type="SUPFAM" id="SSF56784">
    <property type="entry name" value="HAD-like"/>
    <property type="match status" value="1"/>
</dbReference>
<comment type="similarity">
    <text evidence="1">Belongs to the TIM50 family.</text>
</comment>
<keyword evidence="1" id="KW-0496">Mitochondrion</keyword>
<dbReference type="InterPro" id="IPR023214">
    <property type="entry name" value="HAD_sf"/>
</dbReference>
<sequence>MFNALLSCNKHRDFLNFTCSFLPASHLFCVPFFTRRFYGLNSNRDFRRISHDSRTNSERRFSANRVTDENGDEKGSGFRLFLGTGVIIYAGYILKNRRPLKKIGELNNKFERFNEWSYTWVLENVVNRLFPQNEEEPLLPDFDKLGYPENLPTLVIGLRGTICDYSHSKRNGWGVIKRPGVDKFFDILKHYYEIVIWSDESFPIPQEIVHKWNLPVIGVLDKNQFTKKNGKYFKNLNRLGRNLERVILIDNESDSVSFQSDNSIVLPKYQGSPFDNELESITDLLKAAALQPGDIKSFIKSFSGENESIAARFNEYKKSIAKKSNDRRKLSKFLPK</sequence>
<dbReference type="AlphaFoldDB" id="A0AAV9Y2G9"/>
<organism evidence="3 4">
    <name type="scientific">Cryptosporidium xiaoi</name>
    <dbReference type="NCBI Taxonomy" id="659607"/>
    <lineage>
        <taxon>Eukaryota</taxon>
        <taxon>Sar</taxon>
        <taxon>Alveolata</taxon>
        <taxon>Apicomplexa</taxon>
        <taxon>Conoidasida</taxon>
        <taxon>Coccidia</taxon>
        <taxon>Eucoccidiorida</taxon>
        <taxon>Eimeriorina</taxon>
        <taxon>Cryptosporidiidae</taxon>
        <taxon>Cryptosporidium</taxon>
    </lineage>
</organism>
<protein>
    <recommendedName>
        <fullName evidence="1">Mitochondrial import inner membrane translocase subunit TIM50</fullName>
    </recommendedName>
</protein>
<dbReference type="Proteomes" id="UP001311799">
    <property type="component" value="Unassembled WGS sequence"/>
</dbReference>
<comment type="subcellular location">
    <subcellularLocation>
        <location evidence="1">Mitochondrion inner membrane</location>
        <topology evidence="1">Single-pass membrane protein</topology>
    </subcellularLocation>
</comment>
<evidence type="ECO:0000259" key="2">
    <source>
        <dbReference type="PROSITE" id="PS50969"/>
    </source>
</evidence>
<name>A0AAV9Y2G9_9CRYT</name>
<comment type="caution">
    <text evidence="3">The sequence shown here is derived from an EMBL/GenBank/DDBJ whole genome shotgun (WGS) entry which is preliminary data.</text>
</comment>
<accession>A0AAV9Y2G9</accession>
<dbReference type="Pfam" id="PF03031">
    <property type="entry name" value="NIF"/>
    <property type="match status" value="1"/>
</dbReference>
<comment type="subunit">
    <text evidence="1">Component of the TIM23 complex.</text>
</comment>
<evidence type="ECO:0000256" key="1">
    <source>
        <dbReference type="RuleBase" id="RU365079"/>
    </source>
</evidence>
<feature type="domain" description="FCP1 homology" evidence="2">
    <location>
        <begin position="147"/>
        <end position="288"/>
    </location>
</feature>
<keyword evidence="1" id="KW-0653">Protein transport</keyword>
<dbReference type="SMART" id="SM00577">
    <property type="entry name" value="CPDc"/>
    <property type="match status" value="1"/>
</dbReference>
<dbReference type="GO" id="GO:0015031">
    <property type="term" value="P:protein transport"/>
    <property type="evidence" value="ECO:0007669"/>
    <property type="project" value="UniProtKB-KW"/>
</dbReference>
<dbReference type="InterPro" id="IPR004274">
    <property type="entry name" value="FCP1_dom"/>
</dbReference>
<dbReference type="Gene3D" id="3.40.50.1000">
    <property type="entry name" value="HAD superfamily/HAD-like"/>
    <property type="match status" value="1"/>
</dbReference>